<dbReference type="PANTHER" id="PTHR13696:SF96">
    <property type="entry name" value="COBQ_COBB_MIND_PARA NUCLEOTIDE BINDING DOMAIN-CONTAINING PROTEIN"/>
    <property type="match status" value="1"/>
</dbReference>
<dbReference type="GO" id="GO:0016787">
    <property type="term" value="F:hydrolase activity"/>
    <property type="evidence" value="ECO:0007669"/>
    <property type="project" value="UniProtKB-KW"/>
</dbReference>
<dbReference type="EMBL" id="CACRTN010000009">
    <property type="protein sequence ID" value="VYT72228.1"/>
    <property type="molecule type" value="Genomic_DNA"/>
</dbReference>
<dbReference type="InterPro" id="IPR027417">
    <property type="entry name" value="P-loop_NTPase"/>
</dbReference>
<protein>
    <submittedName>
        <fullName evidence="2">Chromosome-partitioning ATPase Soj</fullName>
        <ecNumber evidence="2">3.6.-.-</ecNumber>
    </submittedName>
</protein>
<dbReference type="CDD" id="cd02042">
    <property type="entry name" value="ParAB_family"/>
    <property type="match status" value="1"/>
</dbReference>
<reference evidence="2" key="1">
    <citation type="submission" date="2019-11" db="EMBL/GenBank/DDBJ databases">
        <authorList>
            <person name="Feng L."/>
        </authorList>
    </citation>
    <scope>NUCLEOTIDE SEQUENCE</scope>
    <source>
        <strain evidence="2">CintestinalisLFYP54</strain>
    </source>
</reference>
<dbReference type="SUPFAM" id="SSF52540">
    <property type="entry name" value="P-loop containing nucleoside triphosphate hydrolases"/>
    <property type="match status" value="1"/>
</dbReference>
<evidence type="ECO:0000259" key="1">
    <source>
        <dbReference type="Pfam" id="PF13614"/>
    </source>
</evidence>
<dbReference type="InterPro" id="IPR050678">
    <property type="entry name" value="DNA_Partitioning_ATPase"/>
</dbReference>
<evidence type="ECO:0000313" key="2">
    <source>
        <dbReference type="EMBL" id="VYT72228.1"/>
    </source>
</evidence>
<sequence>MSVPVIVLTNQKGGVGKTTTADAIADGLRRRGKRVLAIDTDPQGSLGMLEERFIADGSCCCSNFFKGYDVVPDEDGQATVPGDVDLSFVQGMRDCADEPLDEMSLRHAIDAAVERHGFDAVVIDTQPGMTFLTISALLAATHIIIPTTADRLGVEAIAQDISFFDSLSTSFDVRWESEPAVLITLFRGMASLARAFAEQIETMLPEQGLKVFYRRIPQNIMIQEAQQLRESIYDQRFQTGRIGAKVMRGAAAEYDLVTTAVCKWVWCLEEKEGM</sequence>
<accession>A0A6N2Z2C7</accession>
<organism evidence="2">
    <name type="scientific">Collinsella intestinalis</name>
    <dbReference type="NCBI Taxonomy" id="147207"/>
    <lineage>
        <taxon>Bacteria</taxon>
        <taxon>Bacillati</taxon>
        <taxon>Actinomycetota</taxon>
        <taxon>Coriobacteriia</taxon>
        <taxon>Coriobacteriales</taxon>
        <taxon>Coriobacteriaceae</taxon>
        <taxon>Collinsella</taxon>
    </lineage>
</organism>
<name>A0A6N2Z2C7_9ACTN</name>
<dbReference type="AlphaFoldDB" id="A0A6N2Z2C7"/>
<dbReference type="PANTHER" id="PTHR13696">
    <property type="entry name" value="P-LOOP CONTAINING NUCLEOSIDE TRIPHOSPHATE HYDROLASE"/>
    <property type="match status" value="1"/>
</dbReference>
<dbReference type="RefSeq" id="WP_156848208.1">
    <property type="nucleotide sequence ID" value="NZ_CACRTN010000009.1"/>
</dbReference>
<proteinExistence type="predicted"/>
<gene>
    <name evidence="2" type="primary">soj_2</name>
    <name evidence="2" type="ORF">CILFYP54_01363</name>
</gene>
<dbReference type="EC" id="3.6.-.-" evidence="2"/>
<dbReference type="Pfam" id="PF13614">
    <property type="entry name" value="AAA_31"/>
    <property type="match status" value="1"/>
</dbReference>
<dbReference type="Gene3D" id="3.40.50.300">
    <property type="entry name" value="P-loop containing nucleotide triphosphate hydrolases"/>
    <property type="match status" value="1"/>
</dbReference>
<feature type="domain" description="AAA" evidence="1">
    <location>
        <begin position="5"/>
        <end position="168"/>
    </location>
</feature>
<keyword evidence="2" id="KW-0378">Hydrolase</keyword>
<dbReference type="InterPro" id="IPR025669">
    <property type="entry name" value="AAA_dom"/>
</dbReference>